<dbReference type="RefSeq" id="WP_075058654.1">
    <property type="nucleotide sequence ID" value="NZ_CP012357.1"/>
</dbReference>
<reference evidence="1 2" key="1">
    <citation type="journal article" date="2015" name="Genome Announc.">
        <title>Complete Genome Sequence of Spiroplasma litorale TN-1T (DSM 21781), a Bacterium Isolated from a Green-Eyed Horsefly (Tabanus nigrovittatus).</title>
        <authorList>
            <person name="Lo W.S."/>
            <person name="Lai Y.C."/>
            <person name="Lien Y.W."/>
            <person name="Wang T.H."/>
            <person name="Kuo C.H."/>
        </authorList>
    </citation>
    <scope>NUCLEOTIDE SEQUENCE [LARGE SCALE GENOMIC DNA]</scope>
    <source>
        <strain evidence="1 2">TN-1</strain>
    </source>
</reference>
<name>A0A0K1W315_9MOLU</name>
<dbReference type="Proteomes" id="UP000067476">
    <property type="component" value="Chromosome"/>
</dbReference>
<accession>A0A0K1W315</accession>
<dbReference type="KEGG" id="sll:SLITO_v1c09600"/>
<proteinExistence type="predicted"/>
<evidence type="ECO:0000313" key="2">
    <source>
        <dbReference type="Proteomes" id="UP000067476"/>
    </source>
</evidence>
<keyword evidence="2" id="KW-1185">Reference proteome</keyword>
<dbReference type="AlphaFoldDB" id="A0A0K1W315"/>
<gene>
    <name evidence="1" type="ORF">SLITO_v1c09600</name>
</gene>
<dbReference type="STRING" id="216942.SLITO_v1c09600"/>
<organism evidence="1 2">
    <name type="scientific">Spiroplasma litorale</name>
    <dbReference type="NCBI Taxonomy" id="216942"/>
    <lineage>
        <taxon>Bacteria</taxon>
        <taxon>Bacillati</taxon>
        <taxon>Mycoplasmatota</taxon>
        <taxon>Mollicutes</taxon>
        <taxon>Entomoplasmatales</taxon>
        <taxon>Spiroplasmataceae</taxon>
        <taxon>Spiroplasma</taxon>
    </lineage>
</organism>
<dbReference type="PATRIC" id="fig|216942.3.peg.976"/>
<sequence>MKKDEGTKNKSKIKKENIKYFKSLKYSFKKENFKNLKFNNKTNQKYFFISSKNEYINLSEKNFELIFKYMSYKFLKIVLTNEQVEFAKNKFIILKKIIENLNLDENSRLWLFPTNFKLGLTYDLFISNILSNKKILIQSLTLYDLSDKSTYNNLIKMNYGKQFVNLFLNDFKLHQHYRVFKNKKKYRSFITNNYFFYNSDASNSNFLFNENINDYIKLITSNERVKLFFKGMDNSLITSINNIIDIFKSDSFFVKQSKLLKSI</sequence>
<dbReference type="EMBL" id="CP012357">
    <property type="protein sequence ID" value="AKX34571.1"/>
    <property type="molecule type" value="Genomic_DNA"/>
</dbReference>
<evidence type="ECO:0000313" key="1">
    <source>
        <dbReference type="EMBL" id="AKX34571.1"/>
    </source>
</evidence>
<protein>
    <submittedName>
        <fullName evidence="1">Uncharacterized protein</fullName>
    </submittedName>
</protein>